<proteinExistence type="evidence at protein level"/>
<dbReference type="InParanoid" id="Q19731"/>
<dbReference type="PeptideAtlas" id="Q19731"/>
<organism evidence="2 3">
    <name type="scientific">Caenorhabditis elegans</name>
    <dbReference type="NCBI Taxonomy" id="6239"/>
    <lineage>
        <taxon>Eukaryota</taxon>
        <taxon>Metazoa</taxon>
        <taxon>Ecdysozoa</taxon>
        <taxon>Nematoda</taxon>
        <taxon>Chromadorea</taxon>
        <taxon>Rhabditida</taxon>
        <taxon>Rhabditina</taxon>
        <taxon>Rhabditomorpha</taxon>
        <taxon>Rhabditoidea</taxon>
        <taxon>Rhabditidae</taxon>
        <taxon>Peloderinae</taxon>
        <taxon>Caenorhabditis</taxon>
    </lineage>
</organism>
<dbReference type="EMBL" id="BX284601">
    <property type="protein sequence ID" value="CAA95818.1"/>
    <property type="molecule type" value="Genomic_DNA"/>
</dbReference>
<dbReference type="WormBase" id="F22D6.6">
    <property type="protein sequence ID" value="CE05687"/>
    <property type="gene ID" value="WBGene00009052"/>
    <property type="gene designation" value="ekl-1"/>
</dbReference>
<feature type="domain" description="Tudor" evidence="1">
    <location>
        <begin position="436"/>
        <end position="496"/>
    </location>
</feature>
<dbReference type="RefSeq" id="NP_492009.1">
    <property type="nucleotide sequence ID" value="NM_059608.6"/>
</dbReference>
<dbReference type="GO" id="GO:1903863">
    <property type="term" value="P:P granule assembly"/>
    <property type="evidence" value="ECO:0000315"/>
    <property type="project" value="WormBase"/>
</dbReference>
<dbReference type="CTD" id="172444"/>
<dbReference type="InterPro" id="IPR050621">
    <property type="entry name" value="Tudor_domain_containing"/>
</dbReference>
<dbReference type="KEGG" id="cel:CELE_F22D6.6"/>
<dbReference type="GO" id="GO:0005634">
    <property type="term" value="C:nucleus"/>
    <property type="evidence" value="ECO:0000314"/>
    <property type="project" value="WormBase"/>
</dbReference>
<dbReference type="OMA" id="CHKGEYL"/>
<keyword evidence="3" id="KW-1185">Reference proteome</keyword>
<dbReference type="GO" id="GO:0070090">
    <property type="term" value="C:metaphase plate"/>
    <property type="evidence" value="ECO:0000314"/>
    <property type="project" value="WormBase"/>
</dbReference>
<dbReference type="PIR" id="T21263">
    <property type="entry name" value="T21263"/>
</dbReference>
<evidence type="ECO:0000313" key="4">
    <source>
        <dbReference type="WormBase" id="F22D6.6"/>
    </source>
</evidence>
<dbReference type="FunFam" id="2.30.30.140:FF:000220">
    <property type="entry name" value="Enhanced RNAI (RNA interference)"/>
    <property type="match status" value="1"/>
</dbReference>
<name>Q19731_CAEEL</name>
<reference evidence="2 3" key="1">
    <citation type="journal article" date="1998" name="Science">
        <title>Genome sequence of the nematode C. elegans: a platform for investigating biology.</title>
        <authorList>
            <consortium name="The C. elegans sequencing consortium"/>
            <person name="Sulson J.E."/>
            <person name="Waterston R."/>
        </authorList>
    </citation>
    <scope>NUCLEOTIDE SEQUENCE [LARGE SCALE GENOMIC DNA]</scope>
    <source>
        <strain evidence="2 3">Bristol N2</strain>
    </source>
</reference>
<dbReference type="eggNOG" id="ENOG502S8GF">
    <property type="taxonomic scope" value="Eukaryota"/>
</dbReference>
<dbReference type="PaxDb" id="6239-F22D6.6"/>
<dbReference type="GeneID" id="172444"/>
<dbReference type="FunCoup" id="Q19731">
    <property type="interactions" value="385"/>
</dbReference>
<dbReference type="DIP" id="DIP-60529N"/>
<dbReference type="Pfam" id="PF00567">
    <property type="entry name" value="TUDOR"/>
    <property type="match status" value="1"/>
</dbReference>
<dbReference type="PANTHER" id="PTHR22948">
    <property type="entry name" value="TUDOR DOMAIN CONTAINING PROTEIN"/>
    <property type="match status" value="1"/>
</dbReference>
<dbReference type="Gene3D" id="2.30.30.140">
    <property type="match status" value="2"/>
</dbReference>
<gene>
    <name evidence="2 4" type="primary">ekl-1</name>
    <name evidence="2" type="ORF">CELE_F22D6.6</name>
    <name evidence="4" type="ORF">F22D6.6</name>
</gene>
<evidence type="ECO:0007829" key="5">
    <source>
        <dbReference type="PeptideAtlas" id="Q19731"/>
    </source>
</evidence>
<dbReference type="UCSC" id="F22D6.6">
    <property type="organism name" value="c. elegans"/>
</dbReference>
<dbReference type="IntAct" id="Q19731">
    <property type="interactions" value="2"/>
</dbReference>
<dbReference type="AGR" id="WB:WBGene00009052"/>
<dbReference type="GO" id="GO:0000794">
    <property type="term" value="C:condensed nuclear chromosome"/>
    <property type="evidence" value="ECO:0000314"/>
    <property type="project" value="WormBase"/>
</dbReference>
<evidence type="ECO:0000259" key="1">
    <source>
        <dbReference type="SMART" id="SM00333"/>
    </source>
</evidence>
<dbReference type="STRING" id="6239.F22D6.6.1"/>
<keyword evidence="5" id="KW-1267">Proteomics identification</keyword>
<dbReference type="SMR" id="Q19731"/>
<dbReference type="FunFam" id="2.30.30.140:FF:000218">
    <property type="entry name" value="Enhanced RNAI (RNA interference)"/>
    <property type="match status" value="1"/>
</dbReference>
<dbReference type="HOGENOM" id="CLU_034035_0_0_1"/>
<evidence type="ECO:0000313" key="3">
    <source>
        <dbReference type="Proteomes" id="UP000001940"/>
    </source>
</evidence>
<evidence type="ECO:0000313" key="2">
    <source>
        <dbReference type="EMBL" id="CAA95818.1"/>
    </source>
</evidence>
<dbReference type="OrthoDB" id="5832178at2759"/>
<dbReference type="GO" id="GO:0030422">
    <property type="term" value="P:siRNA processing"/>
    <property type="evidence" value="ECO:0000316"/>
    <property type="project" value="WormBase"/>
</dbReference>
<dbReference type="InterPro" id="IPR002999">
    <property type="entry name" value="Tudor"/>
</dbReference>
<dbReference type="GO" id="GO:0005737">
    <property type="term" value="C:cytoplasm"/>
    <property type="evidence" value="ECO:0000314"/>
    <property type="project" value="WormBase"/>
</dbReference>
<sequence>MIAVGLRLTDEVFPNPEEPIAKLPTGNENPEMLLDGVNKDGKTRIKRIVLSRSANVEFLRAESPSRIWVRLTNHITDSALTFREPFELTQKTTFKIGDYALAPTDERVYRRCRIVDVCRNNELLKVFFIDDAVIAWVQPECLGELDQHYMYYPWQAIQVSMFGATPTVDVNRSTEQLWSPIICDQLSKVLEQFFILRVEVVLSTVVFNDYAKPIPVNLFGIEADIDEKDQIRRAIEIGPILERQEPVGISFPEFFDAAYHQVFEVAERETIPNEALEIHRSFPTDWKKTSISEDQMKEEKEKALFSKNSLIPEMEHSDWDPRQNSIEMLSIDQLEEKFKFPYDSDVAPAIMLAVEGRCTKSPFEWYARPIVKTGRNANGEMVIWNDEEQLKEVDPVDWMIYGNDQLLSMAEQLDTYYSNPKNRKPLKAEEIQSMRKEKRDVFAVCAVNEEKAMYTGEWQRVLIVECDTFAEVRFLDSGGRDMVLTGSLYKIHRQHCRFPPMCLRLSMHGITSSESVVRKWTSAETSRFRTCLREDVPIFINIDDIAPLILPPDDKKDPRAHMAKHVLMVSDVSYMDESKSLLDRFTDKDEAVRAAFSQKEPIEWPN</sequence>
<dbReference type="SMART" id="SM00333">
    <property type="entry name" value="TUDOR"/>
    <property type="match status" value="2"/>
</dbReference>
<comment type="interaction">
    <interactant intactId="EBI-15959875">
        <id>Q19731</id>
    </interactant>
    <interactant intactId="EBI-866561">
        <id>G5EE53</id>
        <label>rrf-3</label>
    </interactant>
    <organismsDiffer>false</organismsDiffer>
    <experiments>2</experiments>
</comment>
<dbReference type="Proteomes" id="UP000001940">
    <property type="component" value="Chromosome I"/>
</dbReference>
<dbReference type="PANTHER" id="PTHR22948:SF50">
    <property type="entry name" value="TUDOR DOMAIN-CONTAINING PROTEIN"/>
    <property type="match status" value="1"/>
</dbReference>
<dbReference type="AlphaFoldDB" id="Q19731"/>
<accession>Q19731</accession>
<protein>
    <submittedName>
        <fullName evidence="2">Tudor domain-containing protein</fullName>
    </submittedName>
</protein>
<dbReference type="SUPFAM" id="SSF63748">
    <property type="entry name" value="Tudor/PWWP/MBT"/>
    <property type="match status" value="2"/>
</dbReference>
<feature type="domain" description="Tudor" evidence="1">
    <location>
        <begin position="92"/>
        <end position="150"/>
    </location>
</feature>
<dbReference type="Bgee" id="WBGene00009052">
    <property type="expression patterns" value="Expressed in germ line (C elegans) and 4 other cell types or tissues"/>
</dbReference>